<dbReference type="KEGG" id="eaj:Q3M24_21190"/>
<sequence>MLRKQFLAAELEELKKQWDLLCKRITSLEEERTLETRGEERLRLERTITQLKEERKCLEKEMLKLEAQAKGRDVVNSSERVQQAKTQLMVYAFDPVVGEVAQRIGIELHRMEQEGIAPEDEVILQTIRDLDEQRLSTTDFVRAFKKLVSEERRPKTGPEYAALADRLQRGRVALCLGQELSHLLGASLPSTEQIIKHLVGEQDFQGPLSQLCEQEEISLSSGRTELVDRIRSLFRPKNTTPPPLYDLLAQLETPLLIISTAYDDLLEQSLQGRRKFAVIYPNMREKTCLLRYSDQRELIVCTPEEISTHKPLEHGYTLIYRLRGGIIDDDRETLLLSERDYFSFTKLIEQVFPDYLGNKLDKCALWFLGHHPESWEERLLVKSLQELRDSRSLALVIQQKLSDFSRSFWKDNNVHCFDLNLSDFVRELVREAA</sequence>
<protein>
    <submittedName>
        <fullName evidence="2">SIR2 family protein</fullName>
    </submittedName>
</protein>
<keyword evidence="1" id="KW-0175">Coiled coil</keyword>
<reference evidence="2" key="1">
    <citation type="journal article" date="2024" name="Syst. Appl. Microbiol.">
        <title>First single-strain enrichments of Electrothrix cable bacteria, description of E. aestuarii sp. nov. and E. rattekaaiensis sp. nov., and proposal of a cable bacteria taxonomy following the rules of the SeqCode.</title>
        <authorList>
            <person name="Plum-Jensen L.E."/>
            <person name="Schramm A."/>
            <person name="Marshall I.P.G."/>
        </authorList>
    </citation>
    <scope>NUCLEOTIDE SEQUENCE</scope>
    <source>
        <strain evidence="2">Rat1</strain>
    </source>
</reference>
<dbReference type="EMBL" id="CP159373">
    <property type="protein sequence ID" value="XCN72773.1"/>
    <property type="molecule type" value="Genomic_DNA"/>
</dbReference>
<evidence type="ECO:0000256" key="1">
    <source>
        <dbReference type="SAM" id="Coils"/>
    </source>
</evidence>
<dbReference type="Pfam" id="PF13289">
    <property type="entry name" value="SIR2_2"/>
    <property type="match status" value="1"/>
</dbReference>
<proteinExistence type="predicted"/>
<evidence type="ECO:0000313" key="2">
    <source>
        <dbReference type="EMBL" id="XCN72773.1"/>
    </source>
</evidence>
<organism evidence="2">
    <name type="scientific">Candidatus Electrothrix aestuarii</name>
    <dbReference type="NCBI Taxonomy" id="3062594"/>
    <lineage>
        <taxon>Bacteria</taxon>
        <taxon>Pseudomonadati</taxon>
        <taxon>Thermodesulfobacteriota</taxon>
        <taxon>Desulfobulbia</taxon>
        <taxon>Desulfobulbales</taxon>
        <taxon>Desulfobulbaceae</taxon>
        <taxon>Candidatus Electrothrix</taxon>
    </lineage>
</organism>
<accession>A0AAU8LV51</accession>
<feature type="coiled-coil region" evidence="1">
    <location>
        <begin position="11"/>
        <end position="68"/>
    </location>
</feature>
<reference evidence="2" key="2">
    <citation type="submission" date="2024-06" db="EMBL/GenBank/DDBJ databases">
        <authorList>
            <person name="Plum-Jensen L.E."/>
            <person name="Schramm A."/>
            <person name="Marshall I.P.G."/>
        </authorList>
    </citation>
    <scope>NUCLEOTIDE SEQUENCE</scope>
    <source>
        <strain evidence="2">Rat1</strain>
    </source>
</reference>
<name>A0AAU8LV51_9BACT</name>
<gene>
    <name evidence="2" type="ORF">Q3M24_21190</name>
</gene>
<dbReference type="AlphaFoldDB" id="A0AAU8LV51"/>